<dbReference type="SFLD" id="SFLDS00003">
    <property type="entry name" value="Haloacid_Dehalogenase"/>
    <property type="match status" value="1"/>
</dbReference>
<dbReference type="EC" id="3.1.3.18" evidence="1"/>
<dbReference type="Gene3D" id="3.40.50.1000">
    <property type="entry name" value="HAD superfamily/HAD-like"/>
    <property type="match status" value="1"/>
</dbReference>
<organism evidence="1 2">
    <name type="scientific">Sagittula marina</name>
    <dbReference type="NCBI Taxonomy" id="943940"/>
    <lineage>
        <taxon>Bacteria</taxon>
        <taxon>Pseudomonadati</taxon>
        <taxon>Pseudomonadota</taxon>
        <taxon>Alphaproteobacteria</taxon>
        <taxon>Rhodobacterales</taxon>
        <taxon>Roseobacteraceae</taxon>
        <taxon>Sagittula</taxon>
    </lineage>
</organism>
<dbReference type="EMBL" id="JACIEJ010000006">
    <property type="protein sequence ID" value="MBB3986374.1"/>
    <property type="molecule type" value="Genomic_DNA"/>
</dbReference>
<keyword evidence="1" id="KW-0378">Hydrolase</keyword>
<dbReference type="InterPro" id="IPR023198">
    <property type="entry name" value="PGP-like_dom2"/>
</dbReference>
<keyword evidence="2" id="KW-1185">Reference proteome</keyword>
<dbReference type="InterPro" id="IPR041492">
    <property type="entry name" value="HAD_2"/>
</dbReference>
<sequence length="222" mass="23377">MTDLKLVIFDVDGTLVDSQGDILGAMSAAFAGEGLVAPDRPDVLRIVGLSLPQAMEQLVPDLGTVQRTRMVETYKAAYAAQVTCTASPLYDGIPELLDRLGDIDDLLLGVATGKSRRGLSRLLKAHGLTGRFVTTQVADDHPSKPHPAMLFSALDELGLDAAQAVMIGDTSYDMDMAEAAGIRGIGVTWGYHPADALGAAVRVVNDTQELAGAIGDMLEVTI</sequence>
<dbReference type="Gene3D" id="1.10.150.240">
    <property type="entry name" value="Putative phosphatase, domain 2"/>
    <property type="match status" value="1"/>
</dbReference>
<dbReference type="Proteomes" id="UP000541426">
    <property type="component" value="Unassembled WGS sequence"/>
</dbReference>
<evidence type="ECO:0000313" key="1">
    <source>
        <dbReference type="EMBL" id="MBB3986374.1"/>
    </source>
</evidence>
<name>A0A7W6GUI3_9RHOB</name>
<dbReference type="GO" id="GO:0005829">
    <property type="term" value="C:cytosol"/>
    <property type="evidence" value="ECO:0007669"/>
    <property type="project" value="TreeGrafter"/>
</dbReference>
<comment type="caution">
    <text evidence="1">The sequence shown here is derived from an EMBL/GenBank/DDBJ whole genome shotgun (WGS) entry which is preliminary data.</text>
</comment>
<evidence type="ECO:0000313" key="2">
    <source>
        <dbReference type="Proteomes" id="UP000541426"/>
    </source>
</evidence>
<dbReference type="SFLD" id="SFLDG01129">
    <property type="entry name" value="C1.5:_HAD__Beta-PGM__Phosphata"/>
    <property type="match status" value="1"/>
</dbReference>
<dbReference type="AlphaFoldDB" id="A0A7W6GUI3"/>
<dbReference type="GO" id="GO:0006281">
    <property type="term" value="P:DNA repair"/>
    <property type="evidence" value="ECO:0007669"/>
    <property type="project" value="TreeGrafter"/>
</dbReference>
<dbReference type="NCBIfam" id="TIGR01549">
    <property type="entry name" value="HAD-SF-IA-v1"/>
    <property type="match status" value="1"/>
</dbReference>
<dbReference type="PANTHER" id="PTHR43434:SF24">
    <property type="entry name" value="HYDROLASE-RELATED"/>
    <property type="match status" value="1"/>
</dbReference>
<dbReference type="RefSeq" id="WP_183966712.1">
    <property type="nucleotide sequence ID" value="NZ_BAABBZ010000002.1"/>
</dbReference>
<dbReference type="SUPFAM" id="SSF56784">
    <property type="entry name" value="HAD-like"/>
    <property type="match status" value="1"/>
</dbReference>
<protein>
    <submittedName>
        <fullName evidence="1">Phosphoglycolate phosphatase</fullName>
        <ecNumber evidence="1">3.1.3.18</ecNumber>
    </submittedName>
</protein>
<proteinExistence type="predicted"/>
<accession>A0A7W6GUI3</accession>
<dbReference type="InterPro" id="IPR006439">
    <property type="entry name" value="HAD-SF_hydro_IA"/>
</dbReference>
<dbReference type="PANTHER" id="PTHR43434">
    <property type="entry name" value="PHOSPHOGLYCOLATE PHOSPHATASE"/>
    <property type="match status" value="1"/>
</dbReference>
<dbReference type="GO" id="GO:0008967">
    <property type="term" value="F:phosphoglycolate phosphatase activity"/>
    <property type="evidence" value="ECO:0007669"/>
    <property type="project" value="UniProtKB-EC"/>
</dbReference>
<dbReference type="InterPro" id="IPR036412">
    <property type="entry name" value="HAD-like_sf"/>
</dbReference>
<dbReference type="Pfam" id="PF13419">
    <property type="entry name" value="HAD_2"/>
    <property type="match status" value="1"/>
</dbReference>
<reference evidence="1 2" key="1">
    <citation type="submission" date="2020-08" db="EMBL/GenBank/DDBJ databases">
        <title>Genomic Encyclopedia of Type Strains, Phase IV (KMG-IV): sequencing the most valuable type-strain genomes for metagenomic binning, comparative biology and taxonomic classification.</title>
        <authorList>
            <person name="Goeker M."/>
        </authorList>
    </citation>
    <scope>NUCLEOTIDE SEQUENCE [LARGE SCALE GENOMIC DNA]</scope>
    <source>
        <strain evidence="1 2">DSM 102235</strain>
    </source>
</reference>
<gene>
    <name evidence="1" type="ORF">GGQ68_002713</name>
</gene>
<dbReference type="InterPro" id="IPR023214">
    <property type="entry name" value="HAD_sf"/>
</dbReference>
<dbReference type="InterPro" id="IPR050155">
    <property type="entry name" value="HAD-like_hydrolase_sf"/>
</dbReference>